<protein>
    <recommendedName>
        <fullName evidence="3">PhoP regulatory network protein YrbL</fullName>
    </recommendedName>
</protein>
<sequence>MKPIRAGDDGGIVNQKGFRRHHQQGIYRQFRRELLQYLQLCKNHYRANQFIFPMETVYGFEQTDQGLALVTEKIIAPSGKSMTLDEICNERNFDHKHGIALQQFFNDCCSLHLVFGEVNKAGIMYTEQRNDRPEFVLVDGIGEKLFIPFRAMSRRINANYVRKVENKIKTQLNIEY</sequence>
<dbReference type="EMBL" id="JAACXV010008478">
    <property type="protein sequence ID" value="KAF7276093.1"/>
    <property type="molecule type" value="Genomic_DNA"/>
</dbReference>
<evidence type="ECO:0008006" key="3">
    <source>
        <dbReference type="Google" id="ProtNLM"/>
    </source>
</evidence>
<reference evidence="1" key="1">
    <citation type="submission" date="2020-08" db="EMBL/GenBank/DDBJ databases">
        <title>Genome sequencing and assembly of the red palm weevil Rhynchophorus ferrugineus.</title>
        <authorList>
            <person name="Dias G.B."/>
            <person name="Bergman C.M."/>
            <person name="Manee M."/>
        </authorList>
    </citation>
    <scope>NUCLEOTIDE SEQUENCE</scope>
    <source>
        <strain evidence="1">AA-2017</strain>
        <tissue evidence="1">Whole larva</tissue>
    </source>
</reference>
<dbReference type="InterPro" id="IPR019647">
    <property type="entry name" value="PhoP_reg_network_YrbL"/>
</dbReference>
<dbReference type="Proteomes" id="UP000625711">
    <property type="component" value="Unassembled WGS sequence"/>
</dbReference>
<gene>
    <name evidence="1" type="ORF">GWI33_010930</name>
</gene>
<keyword evidence="2" id="KW-1185">Reference proteome</keyword>
<evidence type="ECO:0000313" key="1">
    <source>
        <dbReference type="EMBL" id="KAF7276093.1"/>
    </source>
</evidence>
<dbReference type="AlphaFoldDB" id="A0A834ICI7"/>
<evidence type="ECO:0000313" key="2">
    <source>
        <dbReference type="Proteomes" id="UP000625711"/>
    </source>
</evidence>
<proteinExistence type="predicted"/>
<organism evidence="1 2">
    <name type="scientific">Rhynchophorus ferrugineus</name>
    <name type="common">Red palm weevil</name>
    <name type="synonym">Curculio ferrugineus</name>
    <dbReference type="NCBI Taxonomy" id="354439"/>
    <lineage>
        <taxon>Eukaryota</taxon>
        <taxon>Metazoa</taxon>
        <taxon>Ecdysozoa</taxon>
        <taxon>Arthropoda</taxon>
        <taxon>Hexapoda</taxon>
        <taxon>Insecta</taxon>
        <taxon>Pterygota</taxon>
        <taxon>Neoptera</taxon>
        <taxon>Endopterygota</taxon>
        <taxon>Coleoptera</taxon>
        <taxon>Polyphaga</taxon>
        <taxon>Cucujiformia</taxon>
        <taxon>Curculionidae</taxon>
        <taxon>Dryophthorinae</taxon>
        <taxon>Rhynchophorus</taxon>
    </lineage>
</organism>
<accession>A0A834ICI7</accession>
<dbReference type="Pfam" id="PF10707">
    <property type="entry name" value="YrbL-PhoP_reg"/>
    <property type="match status" value="1"/>
</dbReference>
<comment type="caution">
    <text evidence="1">The sequence shown here is derived from an EMBL/GenBank/DDBJ whole genome shotgun (WGS) entry which is preliminary data.</text>
</comment>
<name>A0A834ICI7_RHYFE</name>